<dbReference type="AlphaFoldDB" id="A0A078KUW3"/>
<protein>
    <submittedName>
        <fullName evidence="1">Uncharacterized protein</fullName>
    </submittedName>
</protein>
<sequence length="134" mass="15265">MITEEQLDNLYNNLIAFANSKSNSKLRIGIEYMDSNILIHLAHFNISHVSLSLFNHVNPDISTLQRLQIRPNGLSFNAISFRVEDGGPGVATIKFEEDKFVLQIYEESKKYESDISFLCDEFNQAIGYLSPNPH</sequence>
<proteinExistence type="predicted"/>
<organism evidence="1 2">
    <name type="scientific">Legionella massiliensis</name>
    <dbReference type="NCBI Taxonomy" id="1034943"/>
    <lineage>
        <taxon>Bacteria</taxon>
        <taxon>Pseudomonadati</taxon>
        <taxon>Pseudomonadota</taxon>
        <taxon>Gammaproteobacteria</taxon>
        <taxon>Legionellales</taxon>
        <taxon>Legionellaceae</taxon>
        <taxon>Legionella</taxon>
    </lineage>
</organism>
<dbReference type="EMBL" id="CCSB01000001">
    <property type="protein sequence ID" value="CDZ76831.1"/>
    <property type="molecule type" value="Genomic_DNA"/>
</dbReference>
<keyword evidence="2" id="KW-1185">Reference proteome</keyword>
<dbReference type="STRING" id="1034943.BN59_01107"/>
<dbReference type="Proteomes" id="UP000044071">
    <property type="component" value="Unassembled WGS sequence"/>
</dbReference>
<evidence type="ECO:0000313" key="1">
    <source>
        <dbReference type="EMBL" id="CDZ76831.1"/>
    </source>
</evidence>
<accession>A0A078KUW3</accession>
<dbReference type="RefSeq" id="WP_043873274.1">
    <property type="nucleotide sequence ID" value="NZ_CCVW01000001.1"/>
</dbReference>
<name>A0A078KUW3_9GAMM</name>
<evidence type="ECO:0000313" key="2">
    <source>
        <dbReference type="Proteomes" id="UP000044071"/>
    </source>
</evidence>
<reference evidence="1 2" key="1">
    <citation type="submission" date="2014-06" db="EMBL/GenBank/DDBJ databases">
        <authorList>
            <person name="Urmite Genomes Urmite Genomes"/>
        </authorList>
    </citation>
    <scope>NUCLEOTIDE SEQUENCE [LARGE SCALE GENOMIC DNA]</scope>
</reference>
<gene>
    <name evidence="1" type="ORF">BN59_01107</name>
</gene>